<evidence type="ECO:0000256" key="11">
    <source>
        <dbReference type="ARBA" id="ARBA00023136"/>
    </source>
</evidence>
<evidence type="ECO:0000256" key="8">
    <source>
        <dbReference type="ARBA" id="ARBA00022801"/>
    </source>
</evidence>
<organism evidence="13">
    <name type="scientific">hydrothermal vent metagenome</name>
    <dbReference type="NCBI Taxonomy" id="652676"/>
    <lineage>
        <taxon>unclassified sequences</taxon>
        <taxon>metagenomes</taxon>
        <taxon>ecological metagenomes</taxon>
    </lineage>
</organism>
<evidence type="ECO:0000256" key="7">
    <source>
        <dbReference type="ARBA" id="ARBA00022729"/>
    </source>
</evidence>
<evidence type="ECO:0008006" key="14">
    <source>
        <dbReference type="Google" id="ProtNLM"/>
    </source>
</evidence>
<keyword evidence="6" id="KW-0479">Metal-binding</keyword>
<dbReference type="AlphaFoldDB" id="A0A3B0TJD2"/>
<accession>A0A3B0TJD2</accession>
<keyword evidence="5" id="KW-0812">Transmembrane</keyword>
<dbReference type="GO" id="GO:0046872">
    <property type="term" value="F:metal ion binding"/>
    <property type="evidence" value="ECO:0007669"/>
    <property type="project" value="UniProtKB-KW"/>
</dbReference>
<evidence type="ECO:0000313" key="13">
    <source>
        <dbReference type="EMBL" id="VAW13417.1"/>
    </source>
</evidence>
<evidence type="ECO:0000256" key="9">
    <source>
        <dbReference type="ARBA" id="ARBA00022989"/>
    </source>
</evidence>
<dbReference type="GO" id="GO:0016020">
    <property type="term" value="C:membrane"/>
    <property type="evidence" value="ECO:0007669"/>
    <property type="project" value="UniProtKB-SubCell"/>
</dbReference>
<evidence type="ECO:0000256" key="10">
    <source>
        <dbReference type="ARBA" id="ARBA00023049"/>
    </source>
</evidence>
<evidence type="ECO:0000256" key="12">
    <source>
        <dbReference type="ARBA" id="ARBA00023180"/>
    </source>
</evidence>
<dbReference type="PANTHER" id="PTHR31120">
    <property type="entry name" value="METALLOPROTEASE TIKI"/>
    <property type="match status" value="1"/>
</dbReference>
<protein>
    <recommendedName>
        <fullName evidence="14">TraB/GumN family protein</fullName>
    </recommendedName>
</protein>
<evidence type="ECO:0000256" key="6">
    <source>
        <dbReference type="ARBA" id="ARBA00022723"/>
    </source>
</evidence>
<keyword evidence="4" id="KW-0645">Protease</keyword>
<keyword evidence="9" id="KW-1133">Transmembrane helix</keyword>
<gene>
    <name evidence="13" type="ORF">MNBD_BACTEROID03-326</name>
</gene>
<sequence length="1175" mass="136648">MRYIITVLLSFCFTTVFAQEKNSLLWEISGNGLEKTSYLYGTMHVSKRIAFRLDDVFYKALEKSEVIALESDPGTWLDSDVVSGPMGYGQGNGFIPKGFYTYPFTINNPKKEEIAAYLSFEDRRVNSILYRTNEFSRNFEEETYLDMFIYQAGKKFGKKIVALEDLEESAILVGRASLNAVKPKPDEWLQKKMQRQDPLTLLQDAYRDRDINMLDSIDRAMYTDYYRKNMLVLRNQNMAKKLDSVMRTAKVFTGIGAAHLPGKKGVIALLRDKGYTVRPLTSKSTIRGRQIKEEIEASLRENTYTTVDPDDGFFSMILPNKLYPISEFTNTTYISPDLVNGSYMMINRISTFSVLKQDATYSLDDLDKLLFENIPGKIIEKKRIRRNGFPGLDIKNRLKNGDHQRYHIYITPLEILIFKMGGKGDYVTQHSDTIFNSITFKKDRKKITAVASGYNDFQVKMPSLYTFTNRFRNGDRLIQGYDSISKSYYFLKKATLNDFNFIEEDTFELKQIQKRFYQDLKLKPVYNSFKENSLASKAVLDSVTNTYLHLKTIFKRGDYYLMGIVTKDNDEVRSYFNSFQLKAPVYKEKFKKVRDTAMLFSTVTTIKPVKFVENSKNYYTGEKKPEDYSAYTKKTIYQNKNNEAITVELNKSHDFLMFSNIDSVWALRKKIYANKRFVVFKEKDSMLPNGAYQLELTLTDTASTQGILIKNVVKGGLLYEIKSKVDTIHRPSRFVSEFFENFSPFDTIVGKSILTDKTSEFFSALRANDSIVLDGYSFIKFRKRHIDSLKYYISEFEYPDDKKDIQSFLIQKLADLDDPNVNSFFASFYEKSYNNSSAQIKILQAITKSVDKESTKFLLGLMSKDLPLVSSKPEIYTIFKPYLDSLPMAKKLYPEILDYSAIEEYKSPIFSMLAKLKSKGLIKPRSYKKYRKQILNDAKIQLKRQLGKFGHQPEQRNSYNISPGLTDTKVLEDYSILLYPFIKEKNVSLFFNRLQLIKDPRVQTTYATLLAKNELVIPTKMLDSLAADINSRTLLFNKLKDIGKLSMFPALYKNERYLAESNLFKFKRFNTKRDSVLFLEQRPLQYRGKSYTGYYFKTKKTTDYDKNFKMNLVIFENNKGLTTKPFYKSDELRIEDTDTDKEAMDYVSEGFILKDRQRAIVFRPNLYNGYGYHGY</sequence>
<evidence type="ECO:0000256" key="1">
    <source>
        <dbReference type="ARBA" id="ARBA00001936"/>
    </source>
</evidence>
<dbReference type="GO" id="GO:0030178">
    <property type="term" value="P:negative regulation of Wnt signaling pathway"/>
    <property type="evidence" value="ECO:0007669"/>
    <property type="project" value="InterPro"/>
</dbReference>
<evidence type="ECO:0000256" key="2">
    <source>
        <dbReference type="ARBA" id="ARBA00001941"/>
    </source>
</evidence>
<dbReference type="PANTHER" id="PTHR31120:SF6">
    <property type="entry name" value="METALLOPROTEASE TIKI HOMOLOG"/>
    <property type="match status" value="1"/>
</dbReference>
<dbReference type="InterPro" id="IPR002816">
    <property type="entry name" value="TraB/PrgY/GumN_fam"/>
</dbReference>
<dbReference type="Pfam" id="PF01963">
    <property type="entry name" value="TraB_PrgY_gumN"/>
    <property type="match status" value="2"/>
</dbReference>
<keyword evidence="10" id="KW-0482">Metalloprotease</keyword>
<dbReference type="CDD" id="cd14789">
    <property type="entry name" value="Tiki"/>
    <property type="match status" value="1"/>
</dbReference>
<dbReference type="InterPro" id="IPR040230">
    <property type="entry name" value="TIKI1/2-like"/>
</dbReference>
<proteinExistence type="predicted"/>
<name>A0A3B0TJD2_9ZZZZ</name>
<comment type="cofactor">
    <cofactor evidence="1">
        <name>Mn(2+)</name>
        <dbReference type="ChEBI" id="CHEBI:29035"/>
    </cofactor>
</comment>
<evidence type="ECO:0000256" key="5">
    <source>
        <dbReference type="ARBA" id="ARBA00022692"/>
    </source>
</evidence>
<keyword evidence="11" id="KW-0472">Membrane</keyword>
<reference evidence="13" key="1">
    <citation type="submission" date="2018-06" db="EMBL/GenBank/DDBJ databases">
        <authorList>
            <person name="Zhirakovskaya E."/>
        </authorList>
    </citation>
    <scope>NUCLEOTIDE SEQUENCE</scope>
</reference>
<keyword evidence="12" id="KW-0325">Glycoprotein</keyword>
<comment type="subcellular location">
    <subcellularLocation>
        <location evidence="3">Membrane</location>
        <topology evidence="3">Single-pass type I membrane protein</topology>
    </subcellularLocation>
</comment>
<keyword evidence="8" id="KW-0378">Hydrolase</keyword>
<dbReference type="EMBL" id="UOEL01000102">
    <property type="protein sequence ID" value="VAW13417.1"/>
    <property type="molecule type" value="Genomic_DNA"/>
</dbReference>
<dbReference type="GO" id="GO:0006508">
    <property type="term" value="P:proteolysis"/>
    <property type="evidence" value="ECO:0007669"/>
    <property type="project" value="UniProtKB-KW"/>
</dbReference>
<keyword evidence="7" id="KW-0732">Signal</keyword>
<evidence type="ECO:0000256" key="4">
    <source>
        <dbReference type="ARBA" id="ARBA00022670"/>
    </source>
</evidence>
<evidence type="ECO:0000256" key="3">
    <source>
        <dbReference type="ARBA" id="ARBA00004479"/>
    </source>
</evidence>
<dbReference type="GO" id="GO:0004222">
    <property type="term" value="F:metalloendopeptidase activity"/>
    <property type="evidence" value="ECO:0007669"/>
    <property type="project" value="TreeGrafter"/>
</dbReference>
<comment type="cofactor">
    <cofactor evidence="2">
        <name>Co(2+)</name>
        <dbReference type="ChEBI" id="CHEBI:48828"/>
    </cofactor>
</comment>